<keyword evidence="3 5" id="KW-0378">Hydrolase</keyword>
<keyword evidence="4 5" id="KW-0326">Glycosidase</keyword>
<evidence type="ECO:0000256" key="2">
    <source>
        <dbReference type="ARBA" id="ARBA00005615"/>
    </source>
</evidence>
<protein>
    <recommendedName>
        <fullName evidence="5">Trehalase</fullName>
        <ecNumber evidence="5">3.2.1.28</ecNumber>
    </recommendedName>
    <alternativeName>
        <fullName evidence="5">Alpha-trehalose glucohydrolase</fullName>
    </alternativeName>
</protein>
<comment type="similarity">
    <text evidence="2 5">Belongs to the glycosyl hydrolase 37 family.</text>
</comment>
<comment type="catalytic activity">
    <reaction evidence="1 5">
        <text>alpha,alpha-trehalose + H2O = alpha-D-glucose + beta-D-glucose</text>
        <dbReference type="Rhea" id="RHEA:32675"/>
        <dbReference type="ChEBI" id="CHEBI:15377"/>
        <dbReference type="ChEBI" id="CHEBI:15903"/>
        <dbReference type="ChEBI" id="CHEBI:16551"/>
        <dbReference type="ChEBI" id="CHEBI:17925"/>
        <dbReference type="EC" id="3.2.1.28"/>
    </reaction>
</comment>
<evidence type="ECO:0000256" key="6">
    <source>
        <dbReference type="SAM" id="MobiDB-lite"/>
    </source>
</evidence>
<evidence type="ECO:0000313" key="9">
    <source>
        <dbReference type="Proteomes" id="UP000179179"/>
    </source>
</evidence>
<evidence type="ECO:0000256" key="5">
    <source>
        <dbReference type="RuleBase" id="RU361180"/>
    </source>
</evidence>
<feature type="domain" description="Neutral trehalase Ca2+ binding" evidence="7">
    <location>
        <begin position="61"/>
        <end position="90"/>
    </location>
</feature>
<keyword evidence="9" id="KW-1185">Reference proteome</keyword>
<accession>A0A1F8A5D5</accession>
<sequence>MSSSNGNHRRQDSIDPFSHPDIYYGDEEANARIKDRRRAFSTVNEISAQPRKFLIDVEQTLESLLEREDTDRNMQITIEDVGPKVLSLGTAASSGYNKFDVRGTYMLSNLLQELTIAKDYGRKVIVLDEARLSENPVARLSRLIKNSFWNALTRRIDGSNIEVAGRDPKDWTDDPRPRIYIPPGAPEQLEYYRGIAKAHPELRLDVQVLDSDITPEYVKDLNSKPGLLAWQWRRRRFNELYGWDSYMESLGLLVSNRVDLAKSMVINFCFCIKHYGKILNANRSYYLLRSQPPFLTDMALRVYERIKGEPDALEFLRTSILAAIKEYYSVWTAEPRFDPVSGLSRYRPEGLGVPPETEPTHFIHLLTPYAEKHGMQFDDFVQAYNNGIVKEPELDEYFLHDRAVRESGHDTSYRLERVCANIATVDLNSLLYKYEVDIARIIRTYFKDRLEIPPEFRTEQSKDIASESSSVWDRRARRRKMRMDSYLWDEGKGMYFDYDTDKQERTNYESATTFWTMWAGLATPHQASELVSKALPKFEAYGGLVSGTEESRGVISLDRPNRQWDYPYGWAPQQMLAWTGLLRYGYQEEAERLAYKWLYMITKAFVDFNGVVVEKYDVTRPIDPHRVDAEYGNQGVDFKGAPREGFGWVNASFVYGLEILNAHQRRALGAITPYETYSKAVAIQNDSD</sequence>
<gene>
    <name evidence="8" type="ORF">ABOM_004391</name>
</gene>
<dbReference type="OrthoDB" id="3542292at2759"/>
<reference evidence="8 9" key="1">
    <citation type="journal article" date="2016" name="Genome Biol. Evol.">
        <title>Draft genome sequence of an aflatoxigenic Aspergillus species, A. bombycis.</title>
        <authorList>
            <person name="Moore G.G."/>
            <person name="Mack B.M."/>
            <person name="Beltz S.B."/>
            <person name="Gilbert M.K."/>
        </authorList>
    </citation>
    <scope>NUCLEOTIDE SEQUENCE [LARGE SCALE GENOMIC DNA]</scope>
    <source>
        <strain evidence="9">NRRL 26010</strain>
    </source>
</reference>
<dbReference type="AlphaFoldDB" id="A0A1F8A5D5"/>
<evidence type="ECO:0000259" key="7">
    <source>
        <dbReference type="Pfam" id="PF07492"/>
    </source>
</evidence>
<dbReference type="GeneID" id="34447781"/>
<dbReference type="PANTHER" id="PTHR23403">
    <property type="entry name" value="TREHALASE"/>
    <property type="match status" value="1"/>
</dbReference>
<dbReference type="Pfam" id="PF07492">
    <property type="entry name" value="Trehalase_Ca-bi"/>
    <property type="match status" value="1"/>
</dbReference>
<name>A0A1F8A5D5_9EURO</name>
<dbReference type="Proteomes" id="UP000179179">
    <property type="component" value="Unassembled WGS sequence"/>
</dbReference>
<dbReference type="GO" id="GO:0004555">
    <property type="term" value="F:alpha,alpha-trehalase activity"/>
    <property type="evidence" value="ECO:0007669"/>
    <property type="project" value="UniProtKB-EC"/>
</dbReference>
<dbReference type="InterPro" id="IPR001661">
    <property type="entry name" value="Glyco_hydro_37"/>
</dbReference>
<dbReference type="PANTHER" id="PTHR23403:SF6">
    <property type="entry name" value="CYTOSOLIC NEUTRAL TREHALASE-RELATED"/>
    <property type="match status" value="1"/>
</dbReference>
<dbReference type="EC" id="3.2.1.28" evidence="5"/>
<evidence type="ECO:0000256" key="1">
    <source>
        <dbReference type="ARBA" id="ARBA00001576"/>
    </source>
</evidence>
<dbReference type="Pfam" id="PF01204">
    <property type="entry name" value="Trehalase"/>
    <property type="match status" value="1"/>
</dbReference>
<evidence type="ECO:0000313" key="8">
    <source>
        <dbReference type="EMBL" id="OGM46921.1"/>
    </source>
</evidence>
<dbReference type="InterPro" id="IPR008928">
    <property type="entry name" value="6-hairpin_glycosidase_sf"/>
</dbReference>
<proteinExistence type="inferred from homology"/>
<dbReference type="GO" id="GO:0005737">
    <property type="term" value="C:cytoplasm"/>
    <property type="evidence" value="ECO:0007669"/>
    <property type="project" value="InterPro"/>
</dbReference>
<dbReference type="GO" id="GO:0005509">
    <property type="term" value="F:calcium ion binding"/>
    <property type="evidence" value="ECO:0007669"/>
    <property type="project" value="InterPro"/>
</dbReference>
<comment type="caution">
    <text evidence="8">The sequence shown here is derived from an EMBL/GenBank/DDBJ whole genome shotgun (WGS) entry which is preliminary data.</text>
</comment>
<organism evidence="8 9">
    <name type="scientific">Aspergillus bombycis</name>
    <dbReference type="NCBI Taxonomy" id="109264"/>
    <lineage>
        <taxon>Eukaryota</taxon>
        <taxon>Fungi</taxon>
        <taxon>Dikarya</taxon>
        <taxon>Ascomycota</taxon>
        <taxon>Pezizomycotina</taxon>
        <taxon>Eurotiomycetes</taxon>
        <taxon>Eurotiomycetidae</taxon>
        <taxon>Eurotiales</taxon>
        <taxon>Aspergillaceae</taxon>
        <taxon>Aspergillus</taxon>
    </lineage>
</organism>
<dbReference type="RefSeq" id="XP_022390638.1">
    <property type="nucleotide sequence ID" value="XM_022531521.1"/>
</dbReference>
<dbReference type="InterPro" id="IPR012341">
    <property type="entry name" value="6hp_glycosidase-like_sf"/>
</dbReference>
<feature type="region of interest" description="Disordered" evidence="6">
    <location>
        <begin position="1"/>
        <end position="21"/>
    </location>
</feature>
<evidence type="ECO:0000256" key="3">
    <source>
        <dbReference type="ARBA" id="ARBA00022801"/>
    </source>
</evidence>
<dbReference type="PRINTS" id="PR00744">
    <property type="entry name" value="GLHYDRLASE37"/>
</dbReference>
<dbReference type="EMBL" id="LYCR01000027">
    <property type="protein sequence ID" value="OGM46921.1"/>
    <property type="molecule type" value="Genomic_DNA"/>
</dbReference>
<dbReference type="PROSITE" id="PS00928">
    <property type="entry name" value="TREHALASE_2"/>
    <property type="match status" value="1"/>
</dbReference>
<dbReference type="InterPro" id="IPR011120">
    <property type="entry name" value="Trehalase_Ca-bd"/>
</dbReference>
<dbReference type="SUPFAM" id="SSF48208">
    <property type="entry name" value="Six-hairpin glycosidases"/>
    <property type="match status" value="1"/>
</dbReference>
<dbReference type="STRING" id="109264.A0A1F8A5D5"/>
<dbReference type="GO" id="GO:0005993">
    <property type="term" value="P:trehalose catabolic process"/>
    <property type="evidence" value="ECO:0007669"/>
    <property type="project" value="InterPro"/>
</dbReference>
<dbReference type="InterPro" id="IPR018232">
    <property type="entry name" value="Glyco_hydro_37_CS"/>
</dbReference>
<evidence type="ECO:0000256" key="4">
    <source>
        <dbReference type="ARBA" id="ARBA00023295"/>
    </source>
</evidence>
<dbReference type="Gene3D" id="1.50.10.10">
    <property type="match status" value="1"/>
</dbReference>